<keyword evidence="3 4" id="KW-0408">Iron</keyword>
<dbReference type="Pfam" id="PF00034">
    <property type="entry name" value="Cytochrom_C"/>
    <property type="match status" value="1"/>
</dbReference>
<keyword evidence="1 4" id="KW-0349">Heme</keyword>
<evidence type="ECO:0000256" key="5">
    <source>
        <dbReference type="SAM" id="SignalP"/>
    </source>
</evidence>
<feature type="chain" id="PRO_5047361202" description="Cytochrome c domain-containing protein" evidence="5">
    <location>
        <begin position="28"/>
        <end position="279"/>
    </location>
</feature>
<sequence>MQIRPAHWFICGLLLVNILSAATSGRAADLVVDMGTRTVFSSEELLHRPDAMTIEVPSDVSYGRAMTYRAVPLRALLGVGVLPADQDIQITATDGFVTDLPSSLIHAPGDKGAVPWLAVEPPDSPWPPTPGGKATGPFYLVWLDPAASGVTSEQWPFAVDTLRFVPTWASKWPALAVGSDIPAASPIRAGEAVFARQCMVCHQLGGSGDAKVGPDLDSPRNPTEYFQPWALRAYIRAPASLRAWPDMKMPGFDRRALSDGDLDAIIAYLAYKAAQHRPQ</sequence>
<evidence type="ECO:0000256" key="3">
    <source>
        <dbReference type="ARBA" id="ARBA00023004"/>
    </source>
</evidence>
<keyword evidence="5" id="KW-0732">Signal</keyword>
<dbReference type="EMBL" id="BSPC01000005">
    <property type="protein sequence ID" value="GLS17407.1"/>
    <property type="molecule type" value="Genomic_DNA"/>
</dbReference>
<evidence type="ECO:0000313" key="8">
    <source>
        <dbReference type="Proteomes" id="UP001156882"/>
    </source>
</evidence>
<keyword evidence="8" id="KW-1185">Reference proteome</keyword>
<keyword evidence="2 4" id="KW-0479">Metal-binding</keyword>
<protein>
    <recommendedName>
        <fullName evidence="6">Cytochrome c domain-containing protein</fullName>
    </recommendedName>
</protein>
<gene>
    <name evidence="7" type="ORF">GCM10007874_04220</name>
</gene>
<dbReference type="Gene3D" id="1.10.760.10">
    <property type="entry name" value="Cytochrome c-like domain"/>
    <property type="match status" value="1"/>
</dbReference>
<evidence type="ECO:0000313" key="7">
    <source>
        <dbReference type="EMBL" id="GLS17407.1"/>
    </source>
</evidence>
<dbReference type="PROSITE" id="PS51007">
    <property type="entry name" value="CYTC"/>
    <property type="match status" value="1"/>
</dbReference>
<evidence type="ECO:0000256" key="4">
    <source>
        <dbReference type="PROSITE-ProRule" id="PRU00433"/>
    </source>
</evidence>
<name>A0ABQ6CCK5_9HYPH</name>
<comment type="caution">
    <text evidence="7">The sequence shown here is derived from an EMBL/GenBank/DDBJ whole genome shotgun (WGS) entry which is preliminary data.</text>
</comment>
<dbReference type="InterPro" id="IPR036909">
    <property type="entry name" value="Cyt_c-like_dom_sf"/>
</dbReference>
<evidence type="ECO:0000256" key="1">
    <source>
        <dbReference type="ARBA" id="ARBA00022617"/>
    </source>
</evidence>
<evidence type="ECO:0000259" key="6">
    <source>
        <dbReference type="PROSITE" id="PS51007"/>
    </source>
</evidence>
<dbReference type="SUPFAM" id="SSF46626">
    <property type="entry name" value="Cytochrome c"/>
    <property type="match status" value="1"/>
</dbReference>
<organism evidence="7 8">
    <name type="scientific">Labrys miyagiensis</name>
    <dbReference type="NCBI Taxonomy" id="346912"/>
    <lineage>
        <taxon>Bacteria</taxon>
        <taxon>Pseudomonadati</taxon>
        <taxon>Pseudomonadota</taxon>
        <taxon>Alphaproteobacteria</taxon>
        <taxon>Hyphomicrobiales</taxon>
        <taxon>Xanthobacteraceae</taxon>
        <taxon>Labrys</taxon>
    </lineage>
</organism>
<reference evidence="8" key="1">
    <citation type="journal article" date="2019" name="Int. J. Syst. Evol. Microbiol.">
        <title>The Global Catalogue of Microorganisms (GCM) 10K type strain sequencing project: providing services to taxonomists for standard genome sequencing and annotation.</title>
        <authorList>
            <consortium name="The Broad Institute Genomics Platform"/>
            <consortium name="The Broad Institute Genome Sequencing Center for Infectious Disease"/>
            <person name="Wu L."/>
            <person name="Ma J."/>
        </authorList>
    </citation>
    <scope>NUCLEOTIDE SEQUENCE [LARGE SCALE GENOMIC DNA]</scope>
    <source>
        <strain evidence="8">NBRC 101365</strain>
    </source>
</reference>
<dbReference type="Proteomes" id="UP001156882">
    <property type="component" value="Unassembled WGS sequence"/>
</dbReference>
<accession>A0ABQ6CCK5</accession>
<dbReference type="RefSeq" id="WP_284310229.1">
    <property type="nucleotide sequence ID" value="NZ_BSPC01000005.1"/>
</dbReference>
<dbReference type="InterPro" id="IPR009056">
    <property type="entry name" value="Cyt_c-like_dom"/>
</dbReference>
<feature type="signal peptide" evidence="5">
    <location>
        <begin position="1"/>
        <end position="27"/>
    </location>
</feature>
<proteinExistence type="predicted"/>
<feature type="domain" description="Cytochrome c" evidence="6">
    <location>
        <begin position="185"/>
        <end position="273"/>
    </location>
</feature>
<evidence type="ECO:0000256" key="2">
    <source>
        <dbReference type="ARBA" id="ARBA00022723"/>
    </source>
</evidence>